<feature type="domain" description="Rad50/SbcC-type AAA" evidence="5">
    <location>
        <begin position="1"/>
        <end position="181"/>
    </location>
</feature>
<dbReference type="Proteomes" id="UP001302329">
    <property type="component" value="Unassembled WGS sequence"/>
</dbReference>
<name>A0ABU5STJ8_9CYAN</name>
<evidence type="ECO:0000256" key="2">
    <source>
        <dbReference type="ARBA" id="ARBA00011322"/>
    </source>
</evidence>
<protein>
    <recommendedName>
        <fullName evidence="3">Nuclease SbcCD subunit C</fullName>
    </recommendedName>
</protein>
<dbReference type="EMBL" id="JAYGHY010000008">
    <property type="protein sequence ID" value="MEA5441820.1"/>
    <property type="molecule type" value="Genomic_DNA"/>
</dbReference>
<comment type="similarity">
    <text evidence="1">Belongs to the SMC family. SbcC subfamily.</text>
</comment>
<feature type="non-terminal residue" evidence="6">
    <location>
        <position position="394"/>
    </location>
</feature>
<feature type="compositionally biased region" description="Pro residues" evidence="4">
    <location>
        <begin position="218"/>
        <end position="231"/>
    </location>
</feature>
<evidence type="ECO:0000259" key="5">
    <source>
        <dbReference type="Pfam" id="PF13476"/>
    </source>
</evidence>
<evidence type="ECO:0000256" key="3">
    <source>
        <dbReference type="ARBA" id="ARBA00013368"/>
    </source>
</evidence>
<dbReference type="InterPro" id="IPR038729">
    <property type="entry name" value="Rad50/SbcC_AAA"/>
</dbReference>
<dbReference type="InterPro" id="IPR027417">
    <property type="entry name" value="P-loop_NTPase"/>
</dbReference>
<reference evidence="6 7" key="1">
    <citation type="submission" date="2023-12" db="EMBL/GenBank/DDBJ databases">
        <title>Baltic Sea Cyanobacteria.</title>
        <authorList>
            <person name="Delbaje E."/>
            <person name="Fewer D.P."/>
            <person name="Shishido T.K."/>
        </authorList>
    </citation>
    <scope>NUCLEOTIDE SEQUENCE [LARGE SCALE GENOMIC DNA]</scope>
    <source>
        <strain evidence="6 7">UHCC 0281</strain>
    </source>
</reference>
<dbReference type="RefSeq" id="WP_323355934.1">
    <property type="nucleotide sequence ID" value="NZ_JAYGHY010000008.1"/>
</dbReference>
<organism evidence="6 7">
    <name type="scientific">Cyanobium gracile UHCC 0281</name>
    <dbReference type="NCBI Taxonomy" id="3110309"/>
    <lineage>
        <taxon>Bacteria</taxon>
        <taxon>Bacillati</taxon>
        <taxon>Cyanobacteriota</taxon>
        <taxon>Cyanophyceae</taxon>
        <taxon>Synechococcales</taxon>
        <taxon>Prochlorococcaceae</taxon>
        <taxon>Cyanobium</taxon>
    </lineage>
</organism>
<feature type="region of interest" description="Disordered" evidence="4">
    <location>
        <begin position="214"/>
        <end position="234"/>
    </location>
</feature>
<evidence type="ECO:0000256" key="4">
    <source>
        <dbReference type="SAM" id="MobiDB-lite"/>
    </source>
</evidence>
<dbReference type="SUPFAM" id="SSF52540">
    <property type="entry name" value="P-loop containing nucleoside triphosphate hydrolases"/>
    <property type="match status" value="1"/>
</dbReference>
<dbReference type="Pfam" id="PF13476">
    <property type="entry name" value="AAA_23"/>
    <property type="match status" value="1"/>
</dbReference>
<comment type="subunit">
    <text evidence="2">Heterodimer of SbcC and SbcD.</text>
</comment>
<proteinExistence type="inferred from homology"/>
<sequence length="394" mass="42182">MEAFGPYADPVAIDFDALAAEGLFLIHGTTGAGKTFLLDALCFALYGEVSGDRSVKGLRSDHAAPGAVPRVSLEFSCGDARYRVERVPAHKAPKIRGQGFTDKPSQAFLFRLAAGGDEQPVAAKTTEVDKEVVALVGLNAAQFRQVILLPQGRFAEVLRAKAEEREALLKTLFDTVIYERAGWWLEDQARTARNLALDQAREQEVLRRRAADAWTPHTPEPPEGAEPPAPPADQAGLEALVGQIGVVVQGTEAALQEASASLTAAQAAQAALTAQAERWDRRAAATARLGELDAKRETVAEYRQKLALAERAETLRPSLVAEQGARRALALVERGLQEQLRAALQARDGARALPPSVRELDLTALPSAETLAAAGADLAARGAEVRELARKAEE</sequence>
<dbReference type="Gene3D" id="3.40.50.300">
    <property type="entry name" value="P-loop containing nucleotide triphosphate hydrolases"/>
    <property type="match status" value="1"/>
</dbReference>
<comment type="caution">
    <text evidence="6">The sequence shown here is derived from an EMBL/GenBank/DDBJ whole genome shotgun (WGS) entry which is preliminary data.</text>
</comment>
<evidence type="ECO:0000256" key="1">
    <source>
        <dbReference type="ARBA" id="ARBA00006930"/>
    </source>
</evidence>
<dbReference type="PANTHER" id="PTHR32114">
    <property type="entry name" value="ABC TRANSPORTER ABCH.3"/>
    <property type="match status" value="1"/>
</dbReference>
<gene>
    <name evidence="6" type="ORF">VB739_04560</name>
</gene>
<evidence type="ECO:0000313" key="7">
    <source>
        <dbReference type="Proteomes" id="UP001302329"/>
    </source>
</evidence>
<dbReference type="PANTHER" id="PTHR32114:SF2">
    <property type="entry name" value="ABC TRANSPORTER ABCH.3"/>
    <property type="match status" value="1"/>
</dbReference>
<accession>A0ABU5STJ8</accession>
<keyword evidence="7" id="KW-1185">Reference proteome</keyword>
<evidence type="ECO:0000313" key="6">
    <source>
        <dbReference type="EMBL" id="MEA5441820.1"/>
    </source>
</evidence>